<feature type="compositionally biased region" description="Basic and acidic residues" evidence="1">
    <location>
        <begin position="21"/>
        <end position="32"/>
    </location>
</feature>
<comment type="caution">
    <text evidence="2">The sequence shown here is derived from an EMBL/GenBank/DDBJ whole genome shotgun (WGS) entry which is preliminary data.</text>
</comment>
<dbReference type="EMBL" id="BLXT01000992">
    <property type="protein sequence ID" value="GFN82528.1"/>
    <property type="molecule type" value="Genomic_DNA"/>
</dbReference>
<sequence length="98" mass="10836">MGGQHQGVKWASSSETSLEPQRIEKVGKRLSKDSQWCPNDLSLGHGIGEEDDEGKGVGRNKFQIRIEALPEAHLVNTLAQIKSMGQRKSILSPRQCKL</sequence>
<protein>
    <submittedName>
        <fullName evidence="2">Uncharacterized protein</fullName>
    </submittedName>
</protein>
<accession>A0AAV3YHQ8</accession>
<evidence type="ECO:0000313" key="3">
    <source>
        <dbReference type="Proteomes" id="UP000735302"/>
    </source>
</evidence>
<feature type="region of interest" description="Disordered" evidence="1">
    <location>
        <begin position="1"/>
        <end position="33"/>
    </location>
</feature>
<dbReference type="AlphaFoldDB" id="A0AAV3YHQ8"/>
<name>A0AAV3YHQ8_9GAST</name>
<evidence type="ECO:0000313" key="2">
    <source>
        <dbReference type="EMBL" id="GFN82528.1"/>
    </source>
</evidence>
<reference evidence="2 3" key="1">
    <citation type="journal article" date="2021" name="Elife">
        <title>Chloroplast acquisition without the gene transfer in kleptoplastic sea slugs, Plakobranchus ocellatus.</title>
        <authorList>
            <person name="Maeda T."/>
            <person name="Takahashi S."/>
            <person name="Yoshida T."/>
            <person name="Shimamura S."/>
            <person name="Takaki Y."/>
            <person name="Nagai Y."/>
            <person name="Toyoda A."/>
            <person name="Suzuki Y."/>
            <person name="Arimoto A."/>
            <person name="Ishii H."/>
            <person name="Satoh N."/>
            <person name="Nishiyama T."/>
            <person name="Hasebe M."/>
            <person name="Maruyama T."/>
            <person name="Minagawa J."/>
            <person name="Obokata J."/>
            <person name="Shigenobu S."/>
        </authorList>
    </citation>
    <scope>NUCLEOTIDE SEQUENCE [LARGE SCALE GENOMIC DNA]</scope>
</reference>
<evidence type="ECO:0000256" key="1">
    <source>
        <dbReference type="SAM" id="MobiDB-lite"/>
    </source>
</evidence>
<proteinExistence type="predicted"/>
<gene>
    <name evidence="2" type="ORF">PoB_000903400</name>
</gene>
<organism evidence="2 3">
    <name type="scientific">Plakobranchus ocellatus</name>
    <dbReference type="NCBI Taxonomy" id="259542"/>
    <lineage>
        <taxon>Eukaryota</taxon>
        <taxon>Metazoa</taxon>
        <taxon>Spiralia</taxon>
        <taxon>Lophotrochozoa</taxon>
        <taxon>Mollusca</taxon>
        <taxon>Gastropoda</taxon>
        <taxon>Heterobranchia</taxon>
        <taxon>Euthyneura</taxon>
        <taxon>Panpulmonata</taxon>
        <taxon>Sacoglossa</taxon>
        <taxon>Placobranchoidea</taxon>
        <taxon>Plakobranchidae</taxon>
        <taxon>Plakobranchus</taxon>
    </lineage>
</organism>
<dbReference type="Proteomes" id="UP000735302">
    <property type="component" value="Unassembled WGS sequence"/>
</dbReference>
<keyword evidence="3" id="KW-1185">Reference proteome</keyword>